<evidence type="ECO:0000313" key="2">
    <source>
        <dbReference type="Proteomes" id="UP001497644"/>
    </source>
</evidence>
<dbReference type="AlphaFoldDB" id="A0AAV2NFQ4"/>
<name>A0AAV2NFQ4_9HYME</name>
<proteinExistence type="predicted"/>
<dbReference type="Proteomes" id="UP001497644">
    <property type="component" value="Chromosome 14"/>
</dbReference>
<evidence type="ECO:0000313" key="1">
    <source>
        <dbReference type="EMBL" id="CAL1678590.1"/>
    </source>
</evidence>
<keyword evidence="2" id="KW-1185">Reference proteome</keyword>
<protein>
    <submittedName>
        <fullName evidence="1">Uncharacterized protein</fullName>
    </submittedName>
</protein>
<organism evidence="1 2">
    <name type="scientific">Lasius platythorax</name>
    <dbReference type="NCBI Taxonomy" id="488582"/>
    <lineage>
        <taxon>Eukaryota</taxon>
        <taxon>Metazoa</taxon>
        <taxon>Ecdysozoa</taxon>
        <taxon>Arthropoda</taxon>
        <taxon>Hexapoda</taxon>
        <taxon>Insecta</taxon>
        <taxon>Pterygota</taxon>
        <taxon>Neoptera</taxon>
        <taxon>Endopterygota</taxon>
        <taxon>Hymenoptera</taxon>
        <taxon>Apocrita</taxon>
        <taxon>Aculeata</taxon>
        <taxon>Formicoidea</taxon>
        <taxon>Formicidae</taxon>
        <taxon>Formicinae</taxon>
        <taxon>Lasius</taxon>
        <taxon>Lasius</taxon>
    </lineage>
</organism>
<accession>A0AAV2NFQ4</accession>
<reference evidence="1" key="1">
    <citation type="submission" date="2024-04" db="EMBL/GenBank/DDBJ databases">
        <authorList>
            <consortium name="Molecular Ecology Group"/>
        </authorList>
    </citation>
    <scope>NUCLEOTIDE SEQUENCE</scope>
</reference>
<dbReference type="EMBL" id="OZ034837">
    <property type="protein sequence ID" value="CAL1678590.1"/>
    <property type="molecule type" value="Genomic_DNA"/>
</dbReference>
<sequence length="329" mass="36932">MAEAQKIRDREIRGIRSSNRYSNRVNKDRIDSIKRAEDIIQDLERHGPAGLIHIGVLSNIIGKPIRIWNVDGSLNKIIGKRKTGRPIDVEYHATDLEQIGHWTLKHGKDPDNISIDLNSCLFSVIGSQIGQNPSKLRKWTVLKLKSNLRRLANRMDEILSLEKNDKIILMIGGARYCGTSPSHARMILDRSQGQKAHGFTFAGHPRGHASHPSPPNVEEYSIEEMKSAFLSRADQDYVTHLALTTQTAQNEMNNLNNSPNIFSLTVTVYSAEMNSRNLPKARNYVAGKPSGKEKNMRGVRLVLRHHEGQHKNPDADVFVQTCFPLIGGS</sequence>
<gene>
    <name evidence="1" type="ORF">LPLAT_LOCUS4410</name>
</gene>